<reference evidence="1 2" key="1">
    <citation type="submission" date="2024-06" db="EMBL/GenBank/DDBJ databases">
        <authorList>
            <person name="Li F."/>
        </authorList>
    </citation>
    <scope>NUCLEOTIDE SEQUENCE [LARGE SCALE GENOMIC DNA]</scope>
    <source>
        <strain evidence="1 2">GXAS 311</strain>
    </source>
</reference>
<evidence type="ECO:0000313" key="1">
    <source>
        <dbReference type="EMBL" id="MET1254206.1"/>
    </source>
</evidence>
<comment type="caution">
    <text evidence="1">The sequence shown here is derived from an EMBL/GenBank/DDBJ whole genome shotgun (WGS) entry which is preliminary data.</text>
</comment>
<name>A0ABV2BQI6_9GAMM</name>
<organism evidence="1 2">
    <name type="scientific">Aliikangiella maris</name>
    <dbReference type="NCBI Taxonomy" id="3162458"/>
    <lineage>
        <taxon>Bacteria</taxon>
        <taxon>Pseudomonadati</taxon>
        <taxon>Pseudomonadota</taxon>
        <taxon>Gammaproteobacteria</taxon>
        <taxon>Oceanospirillales</taxon>
        <taxon>Pleioneaceae</taxon>
        <taxon>Aliikangiella</taxon>
    </lineage>
</organism>
<dbReference type="Gene3D" id="3.90.1720.80">
    <property type="match status" value="1"/>
</dbReference>
<keyword evidence="2" id="KW-1185">Reference proteome</keyword>
<sequence length="162" mass="18237">MKPTFKALSDNYYSSNINSTKYVDGEDLYAEIGYKQADLIKQNSGYVNTCATRVSLALLKTGISFTGRLPVKIGPYKGRKVETGAKLLADQLMRRDVFGRPELFKPSEFLSKVGSRKGVVLFWKIIGYGGGHIDLIDIQNKVAVCNSACYFQSKEIWFWELM</sequence>
<proteinExistence type="predicted"/>
<dbReference type="Gene3D" id="4.10.280.80">
    <property type="match status" value="1"/>
</dbReference>
<dbReference type="InterPro" id="IPR025562">
    <property type="entry name" value="Tae4"/>
</dbReference>
<evidence type="ECO:0000313" key="2">
    <source>
        <dbReference type="Proteomes" id="UP001548189"/>
    </source>
</evidence>
<dbReference type="Pfam" id="PF14113">
    <property type="entry name" value="Tae4"/>
    <property type="match status" value="1"/>
</dbReference>
<protein>
    <submittedName>
        <fullName evidence="1">T6SS effector amidase Tae4 family protein</fullName>
    </submittedName>
</protein>
<dbReference type="Proteomes" id="UP001548189">
    <property type="component" value="Unassembled WGS sequence"/>
</dbReference>
<dbReference type="RefSeq" id="WP_353873762.1">
    <property type="nucleotide sequence ID" value="NZ_JBEVCJ010000003.1"/>
</dbReference>
<accession>A0ABV2BQI6</accession>
<gene>
    <name evidence="1" type="ORF">ABVT43_03600</name>
</gene>
<dbReference type="EMBL" id="JBEVCJ010000003">
    <property type="protein sequence ID" value="MET1254206.1"/>
    <property type="molecule type" value="Genomic_DNA"/>
</dbReference>